<dbReference type="Proteomes" id="UP001085076">
    <property type="component" value="Miscellaneous, Linkage group lg02"/>
</dbReference>
<gene>
    <name evidence="2" type="ORF">J5N97_009801</name>
</gene>
<accession>A0A9D5CXI8</accession>
<feature type="compositionally biased region" description="Gly residues" evidence="1">
    <location>
        <begin position="80"/>
        <end position="89"/>
    </location>
</feature>
<evidence type="ECO:0000313" key="3">
    <source>
        <dbReference type="Proteomes" id="UP001085076"/>
    </source>
</evidence>
<protein>
    <submittedName>
        <fullName evidence="2">Uncharacterized protein</fullName>
    </submittedName>
</protein>
<comment type="caution">
    <text evidence="2">The sequence shown here is derived from an EMBL/GenBank/DDBJ whole genome shotgun (WGS) entry which is preliminary data.</text>
</comment>
<proteinExistence type="predicted"/>
<dbReference type="AlphaFoldDB" id="A0A9D5CXI8"/>
<reference evidence="2" key="1">
    <citation type="submission" date="2021-03" db="EMBL/GenBank/DDBJ databases">
        <authorList>
            <person name="Li Z."/>
            <person name="Yang C."/>
        </authorList>
    </citation>
    <scope>NUCLEOTIDE SEQUENCE</scope>
    <source>
        <strain evidence="2">Dzin_1.0</strain>
        <tissue evidence="2">Leaf</tissue>
    </source>
</reference>
<sequence>MPTDFVGYQRSDLPPVFRSQPRRGSRAFIFFYFHGRYEEEAEEVRRSFRNGLTAVVKTASFSGIKGQRAAVEGCAEGRRGGAGSPGMRGRGWAEGAQGAGSR</sequence>
<keyword evidence="3" id="KW-1185">Reference proteome</keyword>
<name>A0A9D5CXI8_9LILI</name>
<evidence type="ECO:0000313" key="2">
    <source>
        <dbReference type="EMBL" id="KAJ0981546.1"/>
    </source>
</evidence>
<feature type="region of interest" description="Disordered" evidence="1">
    <location>
        <begin position="75"/>
        <end position="102"/>
    </location>
</feature>
<reference evidence="2" key="2">
    <citation type="journal article" date="2022" name="Hortic Res">
        <title>The genome of Dioscorea zingiberensis sheds light on the biosynthesis, origin and evolution of the medicinally important diosgenin saponins.</title>
        <authorList>
            <person name="Li Y."/>
            <person name="Tan C."/>
            <person name="Li Z."/>
            <person name="Guo J."/>
            <person name="Li S."/>
            <person name="Chen X."/>
            <person name="Wang C."/>
            <person name="Dai X."/>
            <person name="Yang H."/>
            <person name="Song W."/>
            <person name="Hou L."/>
            <person name="Xu J."/>
            <person name="Tong Z."/>
            <person name="Xu A."/>
            <person name="Yuan X."/>
            <person name="Wang W."/>
            <person name="Yang Q."/>
            <person name="Chen L."/>
            <person name="Sun Z."/>
            <person name="Wang K."/>
            <person name="Pan B."/>
            <person name="Chen J."/>
            <person name="Bao Y."/>
            <person name="Liu F."/>
            <person name="Qi X."/>
            <person name="Gang D.R."/>
            <person name="Wen J."/>
            <person name="Li J."/>
        </authorList>
    </citation>
    <scope>NUCLEOTIDE SEQUENCE</scope>
    <source>
        <strain evidence="2">Dzin_1.0</strain>
    </source>
</reference>
<organism evidence="2 3">
    <name type="scientific">Dioscorea zingiberensis</name>
    <dbReference type="NCBI Taxonomy" id="325984"/>
    <lineage>
        <taxon>Eukaryota</taxon>
        <taxon>Viridiplantae</taxon>
        <taxon>Streptophyta</taxon>
        <taxon>Embryophyta</taxon>
        <taxon>Tracheophyta</taxon>
        <taxon>Spermatophyta</taxon>
        <taxon>Magnoliopsida</taxon>
        <taxon>Liliopsida</taxon>
        <taxon>Dioscoreales</taxon>
        <taxon>Dioscoreaceae</taxon>
        <taxon>Dioscorea</taxon>
    </lineage>
</organism>
<dbReference type="EMBL" id="JAGGNH010000002">
    <property type="protein sequence ID" value="KAJ0981546.1"/>
    <property type="molecule type" value="Genomic_DNA"/>
</dbReference>
<evidence type="ECO:0000256" key="1">
    <source>
        <dbReference type="SAM" id="MobiDB-lite"/>
    </source>
</evidence>